<proteinExistence type="predicted"/>
<comment type="caution">
    <text evidence="1">The sequence shown here is derived from an EMBL/GenBank/DDBJ whole genome shotgun (WGS) entry which is preliminary data.</text>
</comment>
<name>A0ACC0GAJ3_9ERIC</name>
<organism evidence="1 2">
    <name type="scientific">Camellia lanceoleosa</name>
    <dbReference type="NCBI Taxonomy" id="1840588"/>
    <lineage>
        <taxon>Eukaryota</taxon>
        <taxon>Viridiplantae</taxon>
        <taxon>Streptophyta</taxon>
        <taxon>Embryophyta</taxon>
        <taxon>Tracheophyta</taxon>
        <taxon>Spermatophyta</taxon>
        <taxon>Magnoliopsida</taxon>
        <taxon>eudicotyledons</taxon>
        <taxon>Gunneridae</taxon>
        <taxon>Pentapetalae</taxon>
        <taxon>asterids</taxon>
        <taxon>Ericales</taxon>
        <taxon>Theaceae</taxon>
        <taxon>Camellia</taxon>
    </lineage>
</organism>
<sequence length="85" mass="9007">MAVERLFKDEATEEKGERARMASFIGAMAIADLVKTTLGPKGMEAGCFSVVLECVLASVAAAVTFALRIPTIDIGTRPFCIGQVN</sequence>
<evidence type="ECO:0000313" key="2">
    <source>
        <dbReference type="Proteomes" id="UP001060215"/>
    </source>
</evidence>
<keyword evidence="2" id="KW-1185">Reference proteome</keyword>
<protein>
    <submittedName>
        <fullName evidence="1">T-complex protein 1 subunit beta</fullName>
    </submittedName>
</protein>
<dbReference type="Proteomes" id="UP001060215">
    <property type="component" value="Chromosome 10"/>
</dbReference>
<dbReference type="EMBL" id="CM045767">
    <property type="protein sequence ID" value="KAI7997066.1"/>
    <property type="molecule type" value="Genomic_DNA"/>
</dbReference>
<gene>
    <name evidence="1" type="ORF">LOK49_LG10G01124</name>
</gene>
<accession>A0ACC0GAJ3</accession>
<reference evidence="1 2" key="1">
    <citation type="journal article" date="2022" name="Plant J.">
        <title>Chromosome-level genome of Camellia lanceoleosa provides a valuable resource for understanding genome evolution and self-incompatibility.</title>
        <authorList>
            <person name="Gong W."/>
            <person name="Xiao S."/>
            <person name="Wang L."/>
            <person name="Liao Z."/>
            <person name="Chang Y."/>
            <person name="Mo W."/>
            <person name="Hu G."/>
            <person name="Li W."/>
            <person name="Zhao G."/>
            <person name="Zhu H."/>
            <person name="Hu X."/>
            <person name="Ji K."/>
            <person name="Xiang X."/>
            <person name="Song Q."/>
            <person name="Yuan D."/>
            <person name="Jin S."/>
            <person name="Zhang L."/>
        </authorList>
    </citation>
    <scope>NUCLEOTIDE SEQUENCE [LARGE SCALE GENOMIC DNA]</scope>
    <source>
        <strain evidence="1">SQ_2022a</strain>
    </source>
</reference>
<evidence type="ECO:0000313" key="1">
    <source>
        <dbReference type="EMBL" id="KAI7997066.1"/>
    </source>
</evidence>